<dbReference type="Proteomes" id="UP000805614">
    <property type="component" value="Unassembled WGS sequence"/>
</dbReference>
<sequence>MRRYDVSREDLQLPAQTRMLRVSAVGCVLLLVLPVSAAGAANVPLRDTTIVAMSLLVLVAGVIAAVGIVRQLELSVLSKATTFRSTKLTRRGESIARQQCDPLVVYRRPEPKGESDEALRLPDLDDVSGFFVGSGRLVHRWRPPLVVQLRRSRDGDGDDDAPREFAESPFKAHELVDHLRNAMKMIRRTTDPIRLPGPGVCDRVYVAETDMAAGRDESQVKAGLKDLKRIINDPHCVAHHFLEVSVTSSGELVTTVFLRVTVKGRSLSLDFAACALTRTPMDYQLYDTFARGGPRALLYSALRAVRDLPAEVAQMWRLSGTPLMLAGAVRARKGRSLFPYRRALVGTRLSVREEKSVSWHDSEFDHPTIFDQMKIVELRLLKATEEFLRSRGVDTSAFSKRAETIINASVLNMGGRVDINNSAVGPNAQVNHGAAHGTAPGTSTEGAQR</sequence>
<evidence type="ECO:0000256" key="1">
    <source>
        <dbReference type="SAM" id="MobiDB-lite"/>
    </source>
</evidence>
<protein>
    <submittedName>
        <fullName evidence="3">Uncharacterized protein</fullName>
    </submittedName>
</protein>
<name>A0ABR7LP36_9ACTN</name>
<comment type="caution">
    <text evidence="3">The sequence shown here is derived from an EMBL/GenBank/DDBJ whole genome shotgun (WGS) entry which is preliminary data.</text>
</comment>
<evidence type="ECO:0000313" key="4">
    <source>
        <dbReference type="Proteomes" id="UP000805614"/>
    </source>
</evidence>
<keyword evidence="2" id="KW-0472">Membrane</keyword>
<gene>
    <name evidence="3" type="ORF">HKK74_12125</name>
</gene>
<dbReference type="RefSeq" id="WP_187243247.1">
    <property type="nucleotide sequence ID" value="NZ_BAAAOK010000071.1"/>
</dbReference>
<reference evidence="3 4" key="1">
    <citation type="submission" date="2020-06" db="EMBL/GenBank/DDBJ databases">
        <title>Actinomadura xiongansis sp. nov., isolated from soil of Baiyangdian.</title>
        <authorList>
            <person name="Zhang X."/>
        </authorList>
    </citation>
    <scope>NUCLEOTIDE SEQUENCE [LARGE SCALE GENOMIC DNA]</scope>
    <source>
        <strain evidence="3 4">HBUM206468</strain>
    </source>
</reference>
<organism evidence="3 4">
    <name type="scientific">Actinomadura alba</name>
    <dbReference type="NCBI Taxonomy" id="406431"/>
    <lineage>
        <taxon>Bacteria</taxon>
        <taxon>Bacillati</taxon>
        <taxon>Actinomycetota</taxon>
        <taxon>Actinomycetes</taxon>
        <taxon>Streptosporangiales</taxon>
        <taxon>Thermomonosporaceae</taxon>
        <taxon>Actinomadura</taxon>
    </lineage>
</organism>
<dbReference type="EMBL" id="JABVEC010000007">
    <property type="protein sequence ID" value="MBC6466242.1"/>
    <property type="molecule type" value="Genomic_DNA"/>
</dbReference>
<proteinExistence type="predicted"/>
<keyword evidence="2" id="KW-0812">Transmembrane</keyword>
<evidence type="ECO:0000256" key="2">
    <source>
        <dbReference type="SAM" id="Phobius"/>
    </source>
</evidence>
<keyword evidence="4" id="KW-1185">Reference proteome</keyword>
<feature type="compositionally biased region" description="Polar residues" evidence="1">
    <location>
        <begin position="440"/>
        <end position="449"/>
    </location>
</feature>
<evidence type="ECO:0000313" key="3">
    <source>
        <dbReference type="EMBL" id="MBC6466242.1"/>
    </source>
</evidence>
<accession>A0ABR7LP36</accession>
<feature type="region of interest" description="Disordered" evidence="1">
    <location>
        <begin position="423"/>
        <end position="449"/>
    </location>
</feature>
<feature type="transmembrane region" description="Helical" evidence="2">
    <location>
        <begin position="50"/>
        <end position="69"/>
    </location>
</feature>
<keyword evidence="2" id="KW-1133">Transmembrane helix</keyword>